<evidence type="ECO:0000259" key="1">
    <source>
        <dbReference type="Pfam" id="PF02589"/>
    </source>
</evidence>
<dbReference type="InterPro" id="IPR037171">
    <property type="entry name" value="NagB/RpiA_transferase-like"/>
</dbReference>
<comment type="caution">
    <text evidence="2">The sequence shown here is derived from an EMBL/GenBank/DDBJ whole genome shotgun (WGS) entry which is preliminary data.</text>
</comment>
<dbReference type="Pfam" id="PF02589">
    <property type="entry name" value="LUD_dom"/>
    <property type="match status" value="1"/>
</dbReference>
<feature type="domain" description="LUD" evidence="1">
    <location>
        <begin position="113"/>
        <end position="212"/>
    </location>
</feature>
<dbReference type="InterPro" id="IPR003741">
    <property type="entry name" value="LUD_dom"/>
</dbReference>
<dbReference type="PANTHER" id="PTHR43682:SF1">
    <property type="entry name" value="LACTATE UTILIZATION PROTEIN C"/>
    <property type="match status" value="1"/>
</dbReference>
<sequence>MSEQTTSAKAEILARIRSALADNPQPAAPVRDYRQRSSADAQAVREMFIDRIVDYKARAFIETAETIAGRIAELLGEDARHVVPEGFPVGWLPSDGSAGERIVDTADQPLSHAELDAVDAVVTSSTVSCAETGTVFLNAGPAEGRRAISLIPDHHICVVPAESLVELVPEALARIDHRQPVTMFSGPSATSDIELQRVEGVHGPRKVDIIILD</sequence>
<dbReference type="EMBL" id="PNFZ01000004">
    <property type="protein sequence ID" value="PMB97921.1"/>
    <property type="molecule type" value="Genomic_DNA"/>
</dbReference>
<dbReference type="Gene3D" id="3.40.50.10420">
    <property type="entry name" value="NagB/RpiA/CoA transferase-like"/>
    <property type="match status" value="1"/>
</dbReference>
<dbReference type="PANTHER" id="PTHR43682">
    <property type="entry name" value="LACTATE UTILIZATION PROTEIN C"/>
    <property type="match status" value="1"/>
</dbReference>
<dbReference type="InterPro" id="IPR024185">
    <property type="entry name" value="FTHF_cligase-like_sf"/>
</dbReference>
<reference evidence="2 3" key="1">
    <citation type="submission" date="2017-09" db="EMBL/GenBank/DDBJ databases">
        <title>Bacterial strain isolated from the female urinary microbiota.</title>
        <authorList>
            <person name="Thomas-White K."/>
            <person name="Kumar N."/>
            <person name="Forster S."/>
            <person name="Putonti C."/>
            <person name="Lawley T."/>
            <person name="Wolfe A.J."/>
        </authorList>
    </citation>
    <scope>NUCLEOTIDE SEQUENCE [LARGE SCALE GENOMIC DNA]</scope>
    <source>
        <strain evidence="2 3">UMB0680</strain>
    </source>
</reference>
<evidence type="ECO:0000313" key="2">
    <source>
        <dbReference type="EMBL" id="PMB97921.1"/>
    </source>
</evidence>
<dbReference type="OrthoDB" id="9794187at2"/>
<dbReference type="RefSeq" id="WP_102162265.1">
    <property type="nucleotide sequence ID" value="NZ_PNFZ01000004.1"/>
</dbReference>
<dbReference type="Proteomes" id="UP000235703">
    <property type="component" value="Unassembled WGS sequence"/>
</dbReference>
<protein>
    <submittedName>
        <fullName evidence="2">Lactate utilization protein C</fullName>
    </submittedName>
</protein>
<organism evidence="2 3">
    <name type="scientific">Brevibacterium luteolum</name>
    <dbReference type="NCBI Taxonomy" id="199591"/>
    <lineage>
        <taxon>Bacteria</taxon>
        <taxon>Bacillati</taxon>
        <taxon>Actinomycetota</taxon>
        <taxon>Actinomycetes</taxon>
        <taxon>Micrococcales</taxon>
        <taxon>Brevibacteriaceae</taxon>
        <taxon>Brevibacterium</taxon>
    </lineage>
</organism>
<accession>A0A2N6PGW8</accession>
<evidence type="ECO:0000313" key="3">
    <source>
        <dbReference type="Proteomes" id="UP000235703"/>
    </source>
</evidence>
<name>A0A2N6PGW8_9MICO</name>
<dbReference type="AlphaFoldDB" id="A0A2N6PGW8"/>
<dbReference type="SUPFAM" id="SSF100950">
    <property type="entry name" value="NagB/RpiA/CoA transferase-like"/>
    <property type="match status" value="1"/>
</dbReference>
<proteinExistence type="predicted"/>
<keyword evidence="3" id="KW-1185">Reference proteome</keyword>
<gene>
    <name evidence="2" type="ORF">CJ198_08880</name>
</gene>